<feature type="transmembrane region" description="Helical" evidence="6">
    <location>
        <begin position="20"/>
        <end position="45"/>
    </location>
</feature>
<evidence type="ECO:0000256" key="1">
    <source>
        <dbReference type="ARBA" id="ARBA00004651"/>
    </source>
</evidence>
<keyword evidence="4 6" id="KW-1133">Transmembrane helix</keyword>
<keyword evidence="3 6" id="KW-0812">Transmembrane</keyword>
<evidence type="ECO:0008006" key="9">
    <source>
        <dbReference type="Google" id="ProtNLM"/>
    </source>
</evidence>
<keyword evidence="2" id="KW-1003">Cell membrane</keyword>
<evidence type="ECO:0000256" key="5">
    <source>
        <dbReference type="ARBA" id="ARBA00023136"/>
    </source>
</evidence>
<dbReference type="GO" id="GO:0015920">
    <property type="term" value="P:lipopolysaccharide transport"/>
    <property type="evidence" value="ECO:0007669"/>
    <property type="project" value="TreeGrafter"/>
</dbReference>
<dbReference type="STRING" id="1797291.A2V47_07625"/>
<comment type="caution">
    <text evidence="7">The sequence shown here is derived from an EMBL/GenBank/DDBJ whole genome shotgun (WGS) entry which is preliminary data.</text>
</comment>
<protein>
    <recommendedName>
        <fullName evidence="9">LPS export ABC transporter permease LptG</fullName>
    </recommendedName>
</protein>
<gene>
    <name evidence="7" type="ORF">A2V47_07625</name>
</gene>
<evidence type="ECO:0000256" key="2">
    <source>
        <dbReference type="ARBA" id="ARBA00022475"/>
    </source>
</evidence>
<dbReference type="InterPro" id="IPR005495">
    <property type="entry name" value="LptG/LptF_permease"/>
</dbReference>
<feature type="transmembrane region" description="Helical" evidence="6">
    <location>
        <begin position="288"/>
        <end position="306"/>
    </location>
</feature>
<keyword evidence="5 6" id="KW-0472">Membrane</keyword>
<name>A0A1F5A8P0_9BACT</name>
<proteinExistence type="predicted"/>
<dbReference type="Proteomes" id="UP000177701">
    <property type="component" value="Unassembled WGS sequence"/>
</dbReference>
<sequence length="370" mass="42331">MAINISIRKLPRPRILDRYIVKEVMSFVALAVAALTIMLIMQTLFELMDMLINKKVAWPYIVKLLAYRLPAFLVVTFPISLLASSELAIGRLSTDGEITAMRAGGISLRRIMIPFLIAALAISILAFIINDYIVPEANHISQNIIREIVLKKGPPNIRRNVFFRDAENRYFYINRLDEANMIMQDIMVYEMTRERFPRMITAKTGKWVIDTWKLSNGAIYNYDEDGKITYEMSFETLDIMVKEDLQKFFTNQRTPQEMSSKELRQQIDILQLAGADTKNFEVDFYMKYSIPFSGLIFVLLGVPLGLRVKKGGKATGIIISIVMVLFYYILLSTTRSFGREGMLTPILAAWLSNIIFGVLGAIIMFRAEKK</sequence>
<dbReference type="GO" id="GO:0043190">
    <property type="term" value="C:ATP-binding cassette (ABC) transporter complex"/>
    <property type="evidence" value="ECO:0007669"/>
    <property type="project" value="TreeGrafter"/>
</dbReference>
<accession>A0A1F5A8P0</accession>
<feature type="transmembrane region" description="Helical" evidence="6">
    <location>
        <begin position="65"/>
        <end position="90"/>
    </location>
</feature>
<feature type="transmembrane region" description="Helical" evidence="6">
    <location>
        <begin position="342"/>
        <end position="365"/>
    </location>
</feature>
<organism evidence="7 8">
    <name type="scientific">Candidatus Sediminicultor quintus</name>
    <dbReference type="NCBI Taxonomy" id="1797291"/>
    <lineage>
        <taxon>Bacteria</taxon>
        <taxon>Pseudomonadati</taxon>
        <taxon>Atribacterota</taxon>
        <taxon>Candidatus Phoenicimicrobiia</taxon>
        <taxon>Candidatus Pheonicimicrobiales</taxon>
        <taxon>Candidatus Phoenicimicrobiaceae</taxon>
        <taxon>Candidatus Sediminicultor</taxon>
    </lineage>
</organism>
<reference evidence="7 8" key="1">
    <citation type="journal article" date="2016" name="Nat. Commun.">
        <title>Thousands of microbial genomes shed light on interconnected biogeochemical processes in an aquifer system.</title>
        <authorList>
            <person name="Anantharaman K."/>
            <person name="Brown C.T."/>
            <person name="Hug L.A."/>
            <person name="Sharon I."/>
            <person name="Castelle C.J."/>
            <person name="Probst A.J."/>
            <person name="Thomas B.C."/>
            <person name="Singh A."/>
            <person name="Wilkins M.J."/>
            <person name="Karaoz U."/>
            <person name="Brodie E.L."/>
            <person name="Williams K.H."/>
            <person name="Hubbard S.S."/>
            <person name="Banfield J.F."/>
        </authorList>
    </citation>
    <scope>NUCLEOTIDE SEQUENCE [LARGE SCALE GENOMIC DNA]</scope>
</reference>
<dbReference type="PANTHER" id="PTHR33529">
    <property type="entry name" value="SLR0882 PROTEIN-RELATED"/>
    <property type="match status" value="1"/>
</dbReference>
<evidence type="ECO:0000256" key="6">
    <source>
        <dbReference type="SAM" id="Phobius"/>
    </source>
</evidence>
<dbReference type="EMBL" id="MEYH01000078">
    <property type="protein sequence ID" value="OGD14678.1"/>
    <property type="molecule type" value="Genomic_DNA"/>
</dbReference>
<dbReference type="AlphaFoldDB" id="A0A1F5A8P0"/>
<evidence type="ECO:0000256" key="3">
    <source>
        <dbReference type="ARBA" id="ARBA00022692"/>
    </source>
</evidence>
<feature type="transmembrane region" description="Helical" evidence="6">
    <location>
        <begin position="313"/>
        <end position="330"/>
    </location>
</feature>
<dbReference type="PANTHER" id="PTHR33529:SF6">
    <property type="entry name" value="YJGP_YJGQ FAMILY PERMEASE"/>
    <property type="match status" value="1"/>
</dbReference>
<evidence type="ECO:0000256" key="4">
    <source>
        <dbReference type="ARBA" id="ARBA00022989"/>
    </source>
</evidence>
<feature type="transmembrane region" description="Helical" evidence="6">
    <location>
        <begin position="111"/>
        <end position="129"/>
    </location>
</feature>
<dbReference type="Pfam" id="PF03739">
    <property type="entry name" value="LptF_LptG"/>
    <property type="match status" value="1"/>
</dbReference>
<comment type="subcellular location">
    <subcellularLocation>
        <location evidence="1">Cell membrane</location>
        <topology evidence="1">Multi-pass membrane protein</topology>
    </subcellularLocation>
</comment>
<evidence type="ECO:0000313" key="7">
    <source>
        <dbReference type="EMBL" id="OGD14678.1"/>
    </source>
</evidence>
<evidence type="ECO:0000313" key="8">
    <source>
        <dbReference type="Proteomes" id="UP000177701"/>
    </source>
</evidence>